<dbReference type="PANTHER" id="PTHR46179">
    <property type="entry name" value="ZINC FINGER PROTEIN"/>
    <property type="match status" value="1"/>
</dbReference>
<dbReference type="PANTHER" id="PTHR46179:SF13">
    <property type="entry name" value="C2H2-TYPE DOMAIN-CONTAINING PROTEIN"/>
    <property type="match status" value="1"/>
</dbReference>
<dbReference type="EMBL" id="CABFJX010000068">
    <property type="protein sequence ID" value="VTT61964.1"/>
    <property type="molecule type" value="Genomic_DNA"/>
</dbReference>
<evidence type="ECO:0000256" key="3">
    <source>
        <dbReference type="ARBA" id="ARBA00022771"/>
    </source>
</evidence>
<evidence type="ECO:0000313" key="8">
    <source>
        <dbReference type="EMBL" id="VTT61964.1"/>
    </source>
</evidence>
<proteinExistence type="predicted"/>
<dbReference type="InterPro" id="IPR036236">
    <property type="entry name" value="Znf_C2H2_sf"/>
</dbReference>
<evidence type="ECO:0000256" key="4">
    <source>
        <dbReference type="ARBA" id="ARBA00022833"/>
    </source>
</evidence>
<dbReference type="Gene3D" id="3.30.160.60">
    <property type="entry name" value="Classic Zinc Finger"/>
    <property type="match status" value="3"/>
</dbReference>
<evidence type="ECO:0000256" key="2">
    <source>
        <dbReference type="ARBA" id="ARBA00022723"/>
    </source>
</evidence>
<dbReference type="GO" id="GO:0005634">
    <property type="term" value="C:nucleus"/>
    <property type="evidence" value="ECO:0007669"/>
    <property type="project" value="UniProtKB-SubCell"/>
</dbReference>
<keyword evidence="6" id="KW-0804">Transcription</keyword>
<dbReference type="InterPro" id="IPR051061">
    <property type="entry name" value="Zinc_finger_trans_reg"/>
</dbReference>
<evidence type="ECO:0000256" key="5">
    <source>
        <dbReference type="ARBA" id="ARBA00023015"/>
    </source>
</evidence>
<dbReference type="GO" id="GO:0006357">
    <property type="term" value="P:regulation of transcription by RNA polymerase II"/>
    <property type="evidence" value="ECO:0007669"/>
    <property type="project" value="TreeGrafter"/>
</dbReference>
<reference evidence="8" key="1">
    <citation type="submission" date="2019-05" db="EMBL/GenBank/DDBJ databases">
        <authorList>
            <person name="Piombo E."/>
        </authorList>
    </citation>
    <scope>NUCLEOTIDE SEQUENCE</scope>
    <source>
        <strain evidence="8">C2S</strain>
    </source>
</reference>
<dbReference type="SMART" id="SM00355">
    <property type="entry name" value="ZnF_C2H2"/>
    <property type="match status" value="9"/>
</dbReference>
<evidence type="ECO:0000256" key="6">
    <source>
        <dbReference type="ARBA" id="ARBA00023163"/>
    </source>
</evidence>
<dbReference type="GO" id="GO:0008270">
    <property type="term" value="F:zinc ion binding"/>
    <property type="evidence" value="ECO:0007669"/>
    <property type="project" value="UniProtKB-KW"/>
</dbReference>
<protein>
    <submittedName>
        <fullName evidence="8">Uncharacterized protein</fullName>
    </submittedName>
</protein>
<sequence>MTVVKLFKYPECSKPYGSKSGLKQHVNTVHKNKRHRCLYGCGKSFSQWNGMNAHVRAAHENIVYPCPYKENEGCKAKDFKQMRSLNDHIAKKHKGEEGKTYKCPDCPKKYTQSHNLAKHVKATHQRVRIPCPYKEEDECEADFATPDGVKQHVKDIHEKHERFKCRGCTQTFTRERSAKDHYQRVHVNPPKPYSCSFCGKKFQFLSSKNGHEKSHTEYVCPRNSCYDGFNSIEDALEHAKDPQHRSDQQLYECPVENCRLTVIGKVLDKPSLVKHWKMHIKQEHISGELELVYKDATQPPFRDIPILGSIMANNHSLPLADALLGNTVPEPQEDADEDEDEDEDDRADGEEDQILVSADEEINILEQNRVWFESHKDHLVSFNARGYKCAGPALETTHFIVEACPVGAIIDFDTALIRRSRGRRLPTMSLDSRCASCHSDMRVRQLIKRFDSPKIDPKASLSDLTKTFYTAISETCTCTKDYERRVRQPVREGLGQNVVIIDNEFDPITHELYETAIIDRVSGKTLLNTLIAHTEETKSAVPSRRTQGEKVRIISHLWKKKVYGRSREIALLDVHQVAKRLQEIGITPKTIFLAWHVSCADLRILRDFLAKGGYHNILPNDRNCFPLIPLFRANMPKGLFPLRLEIVYPVMFPRSDLCGHNHRAIVDCKQTRDVCNGLDNFCEPVENQNEDWQQPTRVAKKAQRCILGYFAEGKR</sequence>
<gene>
    <name evidence="8" type="ORF">C2S_4672</name>
</gene>
<dbReference type="AlphaFoldDB" id="A0A2H3RCU8"/>
<keyword evidence="3" id="KW-0863">Zinc-finger</keyword>
<evidence type="ECO:0000256" key="1">
    <source>
        <dbReference type="ARBA" id="ARBA00004123"/>
    </source>
</evidence>
<dbReference type="PROSITE" id="PS50157">
    <property type="entry name" value="ZINC_FINGER_C2H2_2"/>
    <property type="match status" value="5"/>
</dbReference>
<dbReference type="InterPro" id="IPR013087">
    <property type="entry name" value="Znf_C2H2_type"/>
</dbReference>
<comment type="subcellular location">
    <subcellularLocation>
        <location evidence="1">Nucleus</location>
    </subcellularLocation>
</comment>
<keyword evidence="5" id="KW-0805">Transcription regulation</keyword>
<name>A0A2H3RCU8_FUSFU</name>
<dbReference type="SUPFAM" id="SSF57667">
    <property type="entry name" value="beta-beta-alpha zinc fingers"/>
    <property type="match status" value="4"/>
</dbReference>
<accession>A0A2H3RCU8</accession>
<keyword evidence="7" id="KW-0539">Nucleus</keyword>
<evidence type="ECO:0000313" key="9">
    <source>
        <dbReference type="Proteomes" id="UP000760494"/>
    </source>
</evidence>
<dbReference type="PROSITE" id="PS00028">
    <property type="entry name" value="ZINC_FINGER_C2H2_1"/>
    <property type="match status" value="5"/>
</dbReference>
<organism evidence="8 9">
    <name type="scientific">Fusarium fujikuroi</name>
    <name type="common">Bakanae and foot rot disease fungus</name>
    <name type="synonym">Gibberella fujikuroi</name>
    <dbReference type="NCBI Taxonomy" id="5127"/>
    <lineage>
        <taxon>Eukaryota</taxon>
        <taxon>Fungi</taxon>
        <taxon>Dikarya</taxon>
        <taxon>Ascomycota</taxon>
        <taxon>Pezizomycotina</taxon>
        <taxon>Sordariomycetes</taxon>
        <taxon>Hypocreomycetidae</taxon>
        <taxon>Hypocreales</taxon>
        <taxon>Nectriaceae</taxon>
        <taxon>Fusarium</taxon>
        <taxon>Fusarium fujikuroi species complex</taxon>
    </lineage>
</organism>
<keyword evidence="4" id="KW-0862">Zinc</keyword>
<evidence type="ECO:0000256" key="7">
    <source>
        <dbReference type="ARBA" id="ARBA00023242"/>
    </source>
</evidence>
<dbReference type="Proteomes" id="UP000760494">
    <property type="component" value="Unassembled WGS sequence"/>
</dbReference>
<keyword evidence="2" id="KW-0479">Metal-binding</keyword>
<comment type="caution">
    <text evidence="8">The sequence shown here is derived from an EMBL/GenBank/DDBJ whole genome shotgun (WGS) entry which is preliminary data.</text>
</comment>
<dbReference type="Pfam" id="PF00096">
    <property type="entry name" value="zf-C2H2"/>
    <property type="match status" value="2"/>
</dbReference>